<evidence type="ECO:0000313" key="3">
    <source>
        <dbReference type="Proteomes" id="UP000053398"/>
    </source>
</evidence>
<organism evidence="2 3">
    <name type="scientific">Streptomyces corchorusii</name>
    <name type="common">Streptomyces chibaensis</name>
    <dbReference type="NCBI Taxonomy" id="1903"/>
    <lineage>
        <taxon>Bacteria</taxon>
        <taxon>Bacillati</taxon>
        <taxon>Actinomycetota</taxon>
        <taxon>Actinomycetes</taxon>
        <taxon>Kitasatosporales</taxon>
        <taxon>Streptomycetaceae</taxon>
        <taxon>Streptomyces</taxon>
    </lineage>
</organism>
<dbReference type="Proteomes" id="UP000053398">
    <property type="component" value="Unassembled WGS sequence"/>
</dbReference>
<evidence type="ECO:0008006" key="4">
    <source>
        <dbReference type="Google" id="ProtNLM"/>
    </source>
</evidence>
<evidence type="ECO:0000256" key="1">
    <source>
        <dbReference type="SAM" id="MobiDB-lite"/>
    </source>
</evidence>
<gene>
    <name evidence="2" type="ORF">AQJ11_33400</name>
</gene>
<proteinExistence type="predicted"/>
<dbReference type="PANTHER" id="PTHR24094:SF15">
    <property type="entry name" value="AMP-DEPENDENT SYNTHETASE_LIGASE DOMAIN-CONTAINING PROTEIN-RELATED"/>
    <property type="match status" value="1"/>
</dbReference>
<dbReference type="AlphaFoldDB" id="A0A124HK70"/>
<dbReference type="RefSeq" id="WP_059265679.1">
    <property type="nucleotide sequence ID" value="NZ_KQ948365.1"/>
</dbReference>
<protein>
    <recommendedName>
        <fullName evidence="4">DUF1524 domain-containing protein</fullName>
    </recommendedName>
</protein>
<accession>A0A124HK70</accession>
<name>A0A124HK70_STRCK</name>
<keyword evidence="3" id="KW-1185">Reference proteome</keyword>
<dbReference type="EMBL" id="LMWP01000042">
    <property type="protein sequence ID" value="KUN18688.1"/>
    <property type="molecule type" value="Genomic_DNA"/>
</dbReference>
<dbReference type="PANTHER" id="PTHR24094">
    <property type="entry name" value="SECRETED PROTEIN"/>
    <property type="match status" value="1"/>
</dbReference>
<reference evidence="2 3" key="1">
    <citation type="submission" date="2015-10" db="EMBL/GenBank/DDBJ databases">
        <title>Draft genome sequence of Streptomyces corchorusii DSM 40340, type strain for the species Streptomyces corchorusii.</title>
        <authorList>
            <person name="Ruckert C."/>
            <person name="Winkler A."/>
            <person name="Kalinowski J."/>
            <person name="Kampfer P."/>
            <person name="Glaeser S."/>
        </authorList>
    </citation>
    <scope>NUCLEOTIDE SEQUENCE [LARGE SCALE GENOMIC DNA]</scope>
    <source>
        <strain evidence="2 3">DSM 40340</strain>
    </source>
</reference>
<feature type="region of interest" description="Disordered" evidence="1">
    <location>
        <begin position="89"/>
        <end position="122"/>
    </location>
</feature>
<evidence type="ECO:0000313" key="2">
    <source>
        <dbReference type="EMBL" id="KUN18688.1"/>
    </source>
</evidence>
<sequence>MQITCAEVLEAEAVVAPEQGVSCRLSGGAWFSPYDDRFIQEPGGVDIDHLVPLAEAWDSGAFDWSAQEREAYANGLGDERALIAVSAASNRSRADQAPSTWLLPAAGASTSPTGWPPRCAGP</sequence>
<comment type="caution">
    <text evidence="2">The sequence shown here is derived from an EMBL/GenBank/DDBJ whole genome shotgun (WGS) entry which is preliminary data.</text>
</comment>